<dbReference type="EMBL" id="PGVE01000072">
    <property type="protein sequence ID" value="PLS02413.1"/>
    <property type="molecule type" value="Genomic_DNA"/>
</dbReference>
<feature type="transmembrane region" description="Helical" evidence="8">
    <location>
        <begin position="37"/>
        <end position="55"/>
    </location>
</feature>
<evidence type="ECO:0000256" key="5">
    <source>
        <dbReference type="ARBA" id="ARBA00022692"/>
    </source>
</evidence>
<comment type="caution">
    <text evidence="9">The sequence shown here is derived from an EMBL/GenBank/DDBJ whole genome shotgun (WGS) entry which is preliminary data.</text>
</comment>
<dbReference type="GO" id="GO:0005886">
    <property type="term" value="C:plasma membrane"/>
    <property type="evidence" value="ECO:0007669"/>
    <property type="project" value="UniProtKB-SubCell"/>
</dbReference>
<keyword evidence="10" id="KW-1185">Reference proteome</keyword>
<evidence type="ECO:0000256" key="3">
    <source>
        <dbReference type="ARBA" id="ARBA00022448"/>
    </source>
</evidence>
<feature type="transmembrane region" description="Helical" evidence="8">
    <location>
        <begin position="308"/>
        <end position="334"/>
    </location>
</feature>
<feature type="transmembrane region" description="Helical" evidence="8">
    <location>
        <begin position="155"/>
        <end position="177"/>
    </location>
</feature>
<feature type="transmembrane region" description="Helical" evidence="8">
    <location>
        <begin position="266"/>
        <end position="287"/>
    </location>
</feature>
<feature type="transmembrane region" description="Helical" evidence="8">
    <location>
        <begin position="210"/>
        <end position="234"/>
    </location>
</feature>
<feature type="transmembrane region" description="Helical" evidence="8">
    <location>
        <begin position="6"/>
        <end position="25"/>
    </location>
</feature>
<dbReference type="PANTHER" id="PTHR21716:SF53">
    <property type="entry name" value="PERMEASE PERM-RELATED"/>
    <property type="match status" value="1"/>
</dbReference>
<keyword evidence="6 8" id="KW-1133">Transmembrane helix</keyword>
<dbReference type="OrthoDB" id="9793390at2"/>
<keyword evidence="7 8" id="KW-0472">Membrane</keyword>
<evidence type="ECO:0000256" key="8">
    <source>
        <dbReference type="SAM" id="Phobius"/>
    </source>
</evidence>
<evidence type="ECO:0000313" key="10">
    <source>
        <dbReference type="Proteomes" id="UP000234950"/>
    </source>
</evidence>
<keyword evidence="4" id="KW-1003">Cell membrane</keyword>
<evidence type="ECO:0000256" key="4">
    <source>
        <dbReference type="ARBA" id="ARBA00022475"/>
    </source>
</evidence>
<evidence type="ECO:0000256" key="1">
    <source>
        <dbReference type="ARBA" id="ARBA00004651"/>
    </source>
</evidence>
<accession>A0A2N5HA72</accession>
<comment type="subcellular location">
    <subcellularLocation>
        <location evidence="1">Cell membrane</location>
        <topology evidence="1">Multi-pass membrane protein</topology>
    </subcellularLocation>
</comment>
<evidence type="ECO:0000256" key="2">
    <source>
        <dbReference type="ARBA" id="ARBA00009773"/>
    </source>
</evidence>
<feature type="transmembrane region" description="Helical" evidence="8">
    <location>
        <begin position="241"/>
        <end position="260"/>
    </location>
</feature>
<comment type="similarity">
    <text evidence="2">Belongs to the autoinducer-2 exporter (AI-2E) (TC 2.A.86) family.</text>
</comment>
<dbReference type="RefSeq" id="WP_101649721.1">
    <property type="nucleotide sequence ID" value="NZ_PGVE01000072.1"/>
</dbReference>
<proteinExistence type="inferred from homology"/>
<dbReference type="Pfam" id="PF01594">
    <property type="entry name" value="AI-2E_transport"/>
    <property type="match status" value="1"/>
</dbReference>
<evidence type="ECO:0000256" key="6">
    <source>
        <dbReference type="ARBA" id="ARBA00022989"/>
    </source>
</evidence>
<keyword evidence="5 8" id="KW-0812">Transmembrane</keyword>
<dbReference type="GO" id="GO:0055085">
    <property type="term" value="P:transmembrane transport"/>
    <property type="evidence" value="ECO:0007669"/>
    <property type="project" value="TreeGrafter"/>
</dbReference>
<sequence>MWIKRPFFKYATGILLILLIIFLFGKIDYFVWPFQKLIATIFFPILLSGIIYYIMRPFVTFFSNYFSKNMSILIVYLLFIGAGYLFVHFTGTPIAQQVQQLSDQFPNKVEKISNVSHNLVKHNSFGNSSIRMIEKKANSLSNSFFNHVEQNITNIISIITSIATVLAVVPFIVFYFLRDSEKLKPALLKNLPVEHVEEGNLILVDIDKTLSAYIIGQCIIAISDGIMLYIGFCLIGLNNSLVLAIFAMCMTMVPFIGPVIGMVPAFLFALLQSPLMVLKVVLVGVVAQQIDGNFVTPRVMGKKLNLHPLTVIFILLISGAIYGFIGIIIAIPLYSVVKVTLKNVIRFYKLRKMENR</sequence>
<organism evidence="9 10">
    <name type="scientific">Neobacillus cucumis</name>
    <dbReference type="NCBI Taxonomy" id="1740721"/>
    <lineage>
        <taxon>Bacteria</taxon>
        <taxon>Bacillati</taxon>
        <taxon>Bacillota</taxon>
        <taxon>Bacilli</taxon>
        <taxon>Bacillales</taxon>
        <taxon>Bacillaceae</taxon>
        <taxon>Neobacillus</taxon>
    </lineage>
</organism>
<protein>
    <submittedName>
        <fullName evidence="9">AI-2E family transporter</fullName>
    </submittedName>
</protein>
<reference evidence="9 10" key="1">
    <citation type="submission" date="2017-11" db="EMBL/GenBank/DDBJ databases">
        <title>Comparitive Functional Genomics of Dry Heat Resistant strains isolated from the Viking Spacecraft.</title>
        <authorList>
            <person name="Seuylemezian A."/>
            <person name="Cooper K."/>
            <person name="Vaishampayan P."/>
        </authorList>
    </citation>
    <scope>NUCLEOTIDE SEQUENCE [LARGE SCALE GENOMIC DNA]</scope>
    <source>
        <strain evidence="9 10">V32-6</strain>
    </source>
</reference>
<dbReference type="InterPro" id="IPR002549">
    <property type="entry name" value="AI-2E-like"/>
</dbReference>
<evidence type="ECO:0000313" key="9">
    <source>
        <dbReference type="EMBL" id="PLS02413.1"/>
    </source>
</evidence>
<dbReference type="Proteomes" id="UP000234950">
    <property type="component" value="Unassembled WGS sequence"/>
</dbReference>
<feature type="transmembrane region" description="Helical" evidence="8">
    <location>
        <begin position="70"/>
        <end position="87"/>
    </location>
</feature>
<gene>
    <name evidence="9" type="ORF">CVD27_19860</name>
</gene>
<dbReference type="AlphaFoldDB" id="A0A2N5HA72"/>
<name>A0A2N5HA72_9BACI</name>
<evidence type="ECO:0000256" key="7">
    <source>
        <dbReference type="ARBA" id="ARBA00023136"/>
    </source>
</evidence>
<dbReference type="PANTHER" id="PTHR21716">
    <property type="entry name" value="TRANSMEMBRANE PROTEIN"/>
    <property type="match status" value="1"/>
</dbReference>
<keyword evidence="3" id="KW-0813">Transport</keyword>